<evidence type="ECO:0000313" key="2">
    <source>
        <dbReference type="EMBL" id="CAD9236725.1"/>
    </source>
</evidence>
<organism evidence="3">
    <name type="scientific">Compsopogon caeruleus</name>
    <dbReference type="NCBI Taxonomy" id="31354"/>
    <lineage>
        <taxon>Eukaryota</taxon>
        <taxon>Rhodophyta</taxon>
        <taxon>Compsopogonophyceae</taxon>
        <taxon>Compsopogonales</taxon>
        <taxon>Compsopogonaceae</taxon>
        <taxon>Compsopogon</taxon>
    </lineage>
</organism>
<feature type="signal peptide" evidence="1">
    <location>
        <begin position="1"/>
        <end position="26"/>
    </location>
</feature>
<dbReference type="EMBL" id="HBGH01015882">
    <property type="protein sequence ID" value="CAD9236725.1"/>
    <property type="molecule type" value="Transcribed_RNA"/>
</dbReference>
<proteinExistence type="predicted"/>
<keyword evidence="1" id="KW-0732">Signal</keyword>
<protein>
    <recommendedName>
        <fullName evidence="4">Secreted protein</fullName>
    </recommendedName>
</protein>
<sequence>MCQTSAHVAMMASSLPLLVLTVSGEARPRLQAPESHIERFFPLYSSCLDEWRITMPNRSASFPSDENRTRMWFLEQGSNFHTNFPQSVRFTMASKMEIN</sequence>
<dbReference type="AlphaFoldDB" id="A0A6T6CJ69"/>
<evidence type="ECO:0000256" key="1">
    <source>
        <dbReference type="SAM" id="SignalP"/>
    </source>
</evidence>
<reference evidence="3" key="1">
    <citation type="submission" date="2021-01" db="EMBL/GenBank/DDBJ databases">
        <authorList>
            <person name="Corre E."/>
            <person name="Pelletier E."/>
            <person name="Niang G."/>
            <person name="Scheremetjew M."/>
            <person name="Finn R."/>
            <person name="Kale V."/>
            <person name="Holt S."/>
            <person name="Cochrane G."/>
            <person name="Meng A."/>
            <person name="Brown T."/>
            <person name="Cohen L."/>
        </authorList>
    </citation>
    <scope>NUCLEOTIDE SEQUENCE</scope>
    <source>
        <strain evidence="3">SAG 36.94</strain>
    </source>
</reference>
<gene>
    <name evidence="2" type="ORF">CCAE0312_LOCUS8822</name>
    <name evidence="3" type="ORF">CCAE0312_LOCUS8823</name>
</gene>
<feature type="chain" id="PRO_5036393635" description="Secreted protein" evidence="1">
    <location>
        <begin position="27"/>
        <end position="99"/>
    </location>
</feature>
<dbReference type="EMBL" id="HBGH01015883">
    <property type="protein sequence ID" value="CAD9236726.1"/>
    <property type="molecule type" value="Transcribed_RNA"/>
</dbReference>
<accession>A0A6T6CJ69</accession>
<evidence type="ECO:0000313" key="3">
    <source>
        <dbReference type="EMBL" id="CAD9236726.1"/>
    </source>
</evidence>
<name>A0A6T6CJ69_9RHOD</name>
<evidence type="ECO:0008006" key="4">
    <source>
        <dbReference type="Google" id="ProtNLM"/>
    </source>
</evidence>